<dbReference type="Gene3D" id="2.40.50.40">
    <property type="match status" value="1"/>
</dbReference>
<organism evidence="2 3">
    <name type="scientific">Favolaschia claudopus</name>
    <dbReference type="NCBI Taxonomy" id="2862362"/>
    <lineage>
        <taxon>Eukaryota</taxon>
        <taxon>Fungi</taxon>
        <taxon>Dikarya</taxon>
        <taxon>Basidiomycota</taxon>
        <taxon>Agaricomycotina</taxon>
        <taxon>Agaricomycetes</taxon>
        <taxon>Agaricomycetidae</taxon>
        <taxon>Agaricales</taxon>
        <taxon>Marasmiineae</taxon>
        <taxon>Mycenaceae</taxon>
        <taxon>Favolaschia</taxon>
    </lineage>
</organism>
<dbReference type="EMBL" id="JAWWNJ010000148">
    <property type="protein sequence ID" value="KAK6981770.1"/>
    <property type="molecule type" value="Genomic_DNA"/>
</dbReference>
<protein>
    <recommendedName>
        <fullName evidence="1">Chromo domain-containing protein</fullName>
    </recommendedName>
</protein>
<dbReference type="AlphaFoldDB" id="A0AAV9ZHK9"/>
<dbReference type="Proteomes" id="UP001362999">
    <property type="component" value="Unassembled WGS sequence"/>
</dbReference>
<name>A0AAV9ZHK9_9AGAR</name>
<accession>A0AAV9ZHK9</accession>
<evidence type="ECO:0000259" key="1">
    <source>
        <dbReference type="PROSITE" id="PS50013"/>
    </source>
</evidence>
<proteinExistence type="predicted"/>
<keyword evidence="3" id="KW-1185">Reference proteome</keyword>
<dbReference type="SUPFAM" id="SSF54160">
    <property type="entry name" value="Chromo domain-like"/>
    <property type="match status" value="1"/>
</dbReference>
<comment type="caution">
    <text evidence="2">The sequence shown here is derived from an EMBL/GenBank/DDBJ whole genome shotgun (WGS) entry which is preliminary data.</text>
</comment>
<dbReference type="GO" id="GO:0006338">
    <property type="term" value="P:chromatin remodeling"/>
    <property type="evidence" value="ECO:0007669"/>
    <property type="project" value="UniProtKB-ARBA"/>
</dbReference>
<gene>
    <name evidence="2" type="ORF">R3P38DRAFT_3113425</name>
</gene>
<dbReference type="InterPro" id="IPR016197">
    <property type="entry name" value="Chromo-like_dom_sf"/>
</dbReference>
<feature type="domain" description="Chromo" evidence="1">
    <location>
        <begin position="11"/>
        <end position="66"/>
    </location>
</feature>
<sequence>MAYSGVHEELFFVKQITKAKFHIEGTGRKIVKSWRYLTQWEGYEPTEETWEPIESFKGSQYAVQQFWLHADCGPRTHEQLNKFRAGEVIELEPTRPPPREKTRSRKVVCGFDHGHPRLRAVAGKSTLYSGVVQKRSGATNYIVRFDEDGTEISVPLKHMRRCDKIRSGDKVILKTDAVEVGEVREDGSMSITKEIDYSSITLSAYDVEHEWGDRLLLHCQVKCQQTPTR</sequence>
<dbReference type="InterPro" id="IPR000953">
    <property type="entry name" value="Chromo/chromo_shadow_dom"/>
</dbReference>
<evidence type="ECO:0000313" key="2">
    <source>
        <dbReference type="EMBL" id="KAK6981770.1"/>
    </source>
</evidence>
<dbReference type="PROSITE" id="PS50013">
    <property type="entry name" value="CHROMO_2"/>
    <property type="match status" value="1"/>
</dbReference>
<evidence type="ECO:0000313" key="3">
    <source>
        <dbReference type="Proteomes" id="UP001362999"/>
    </source>
</evidence>
<reference evidence="2 3" key="1">
    <citation type="journal article" date="2024" name="J Genomics">
        <title>Draft genome sequencing and assembly of Favolaschia claudopus CIRM-BRFM 2984 isolated from oak limbs.</title>
        <authorList>
            <person name="Navarro D."/>
            <person name="Drula E."/>
            <person name="Chaduli D."/>
            <person name="Cazenave R."/>
            <person name="Ahrendt S."/>
            <person name="Wang J."/>
            <person name="Lipzen A."/>
            <person name="Daum C."/>
            <person name="Barry K."/>
            <person name="Grigoriev I.V."/>
            <person name="Favel A."/>
            <person name="Rosso M.N."/>
            <person name="Martin F."/>
        </authorList>
    </citation>
    <scope>NUCLEOTIDE SEQUENCE [LARGE SCALE GENOMIC DNA]</scope>
    <source>
        <strain evidence="2 3">CIRM-BRFM 2984</strain>
    </source>
</reference>